<dbReference type="RefSeq" id="WP_063388490.1">
    <property type="nucleotide sequence ID" value="NZ_LVHY01000151.1"/>
</dbReference>
<evidence type="ECO:0000256" key="2">
    <source>
        <dbReference type="PIRNR" id="PIRNR003101"/>
    </source>
</evidence>
<proteinExistence type="inferred from homology"/>
<keyword evidence="1 2" id="KW-0131">Cell cycle</keyword>
<dbReference type="SUPFAM" id="SSF53067">
    <property type="entry name" value="Actin-like ATPase domain"/>
    <property type="match status" value="2"/>
</dbReference>
<dbReference type="Pfam" id="PF02491">
    <property type="entry name" value="SHS2_FTSA"/>
    <property type="match status" value="1"/>
</dbReference>
<evidence type="ECO:0000313" key="4">
    <source>
        <dbReference type="Proteomes" id="UP000076476"/>
    </source>
</evidence>
<dbReference type="Pfam" id="PF14450">
    <property type="entry name" value="FtsA"/>
    <property type="match status" value="1"/>
</dbReference>
<dbReference type="EMBL" id="LWBR01000035">
    <property type="protein sequence ID" value="KZN95755.1"/>
    <property type="molecule type" value="Genomic_DNA"/>
</dbReference>
<comment type="function">
    <text evidence="1 2">Cell division protein that is involved in the assembly of the Z ring. May serve as a membrane anchor for the Z ring.</text>
</comment>
<accession>A0A165X8V2</accession>
<comment type="caution">
    <text evidence="3">The sequence shown here is derived from an EMBL/GenBank/DDBJ whole genome shotgun (WGS) entry which is preliminary data.</text>
</comment>
<dbReference type="PANTHER" id="PTHR32432:SF4">
    <property type="entry name" value="CELL DIVISION PROTEIN FTSA"/>
    <property type="match status" value="1"/>
</dbReference>
<dbReference type="OrthoDB" id="9768127at2"/>
<organism evidence="3 4">
    <name type="scientific">Aeribacillus pallidus</name>
    <dbReference type="NCBI Taxonomy" id="33936"/>
    <lineage>
        <taxon>Bacteria</taxon>
        <taxon>Bacillati</taxon>
        <taxon>Bacillota</taxon>
        <taxon>Bacilli</taxon>
        <taxon>Bacillales</taxon>
        <taxon>Bacillaceae</taxon>
        <taxon>Aeribacillus</taxon>
    </lineage>
</organism>
<dbReference type="GeneID" id="301126542"/>
<dbReference type="SMART" id="SM00842">
    <property type="entry name" value="FtsA"/>
    <property type="match status" value="1"/>
</dbReference>
<dbReference type="PANTHER" id="PTHR32432">
    <property type="entry name" value="CELL DIVISION PROTEIN FTSA-RELATED"/>
    <property type="match status" value="1"/>
</dbReference>
<accession>A0A163XMQ2</accession>
<dbReference type="NCBIfam" id="TIGR01174">
    <property type="entry name" value="ftsA"/>
    <property type="match status" value="1"/>
</dbReference>
<comment type="similarity">
    <text evidence="1 2">Belongs to the FtsA/MreB family.</text>
</comment>
<evidence type="ECO:0000313" key="3">
    <source>
        <dbReference type="EMBL" id="KZN95755.1"/>
    </source>
</evidence>
<dbReference type="GO" id="GO:0043093">
    <property type="term" value="P:FtsZ-dependent cytokinesis"/>
    <property type="evidence" value="ECO:0007669"/>
    <property type="project" value="UniProtKB-UniRule"/>
</dbReference>
<dbReference type="HAMAP" id="MF_02033">
    <property type="entry name" value="FtsA"/>
    <property type="match status" value="1"/>
</dbReference>
<keyword evidence="1 2" id="KW-0132">Cell division</keyword>
<evidence type="ECO:0000256" key="1">
    <source>
        <dbReference type="HAMAP-Rule" id="MF_02033"/>
    </source>
</evidence>
<dbReference type="GO" id="GO:0009898">
    <property type="term" value="C:cytoplasmic side of plasma membrane"/>
    <property type="evidence" value="ECO:0007669"/>
    <property type="project" value="UniProtKB-UniRule"/>
</dbReference>
<dbReference type="InterPro" id="IPR020823">
    <property type="entry name" value="Cell_div_FtsA"/>
</dbReference>
<dbReference type="InterPro" id="IPR003494">
    <property type="entry name" value="SHS2_FtsA"/>
</dbReference>
<protein>
    <recommendedName>
        <fullName evidence="1 2">Cell division protein FtsA</fullName>
    </recommendedName>
</protein>
<dbReference type="InterPro" id="IPR043129">
    <property type="entry name" value="ATPase_NBD"/>
</dbReference>
<keyword evidence="1" id="KW-1003">Cell membrane</keyword>
<dbReference type="Proteomes" id="UP000076476">
    <property type="component" value="Unassembled WGS sequence"/>
</dbReference>
<dbReference type="Gene3D" id="3.30.420.40">
    <property type="match status" value="2"/>
</dbReference>
<keyword evidence="1" id="KW-0472">Membrane</keyword>
<gene>
    <name evidence="1" type="primary">ftsA</name>
    <name evidence="3" type="ORF">AZI98_11805</name>
</gene>
<dbReference type="STRING" id="33936.AZI98_11805"/>
<comment type="subunit">
    <text evidence="1">Self-interacts. Interacts with FtsZ.</text>
</comment>
<dbReference type="AlphaFoldDB" id="A0A165X8V2"/>
<sequence>MNSNEIFVSLDIGTSNVKVIIGEMMDESLNVIGVGNVKSKGLKKGSIVDIDETVHSIKKAVEQAERMIGMPLHKVVVGVSGSHVKLQDCQGVVAVSSENREIQNEDVRRVIEAAQVLSIPPDREIIDCIPKQFIVDGLDGIHDPRGMLGVRLEMEGLLITGSKTILHNLLRCVERAGLEITDIALQPLACGSVALSKDEKNLGVALIDIGGGSTTIAVFENGELKTTSVLPVGGEHITNDLSIGLRTSTENAEKIKIKHGHAFYDHASEDEVFDVPIIGSDKMQKFNQLQIADIIEARMEEIFLLVAQEIAKLGFRELPGGFVLTGGSANIPGVLELAQTVLAHNVRIASPDYIGVRNPQYMTGVGLIQFAYKNAKIQGRRIGSKVEVEQIKQTVPSEANEVTLKQKTKRQNEEKMSRVKKFFGYFFE</sequence>
<dbReference type="InterPro" id="IPR050696">
    <property type="entry name" value="FtsA/MreB"/>
</dbReference>
<name>A0A165X8V2_9BACI</name>
<dbReference type="PIRSF" id="PIRSF003101">
    <property type="entry name" value="FtsA"/>
    <property type="match status" value="1"/>
</dbReference>
<dbReference type="GO" id="GO:0032153">
    <property type="term" value="C:cell division site"/>
    <property type="evidence" value="ECO:0007669"/>
    <property type="project" value="UniProtKB-UniRule"/>
</dbReference>
<dbReference type="CDD" id="cd24048">
    <property type="entry name" value="ASKHA_NBD_FtsA"/>
    <property type="match status" value="1"/>
</dbReference>
<reference evidence="3 4" key="1">
    <citation type="submission" date="2016-04" db="EMBL/GenBank/DDBJ databases">
        <title>Draft genome sequence of Aeribacillus pallidus 8m3 from petroleum reservoir.</title>
        <authorList>
            <person name="Poltaraus A.B."/>
            <person name="Nazina T.N."/>
            <person name="Tourova T.P."/>
            <person name="Malakho S.M."/>
            <person name="Korshunova A.V."/>
            <person name="Sokolova D.S."/>
        </authorList>
    </citation>
    <scope>NUCLEOTIDE SEQUENCE [LARGE SCALE GENOMIC DNA]</scope>
    <source>
        <strain evidence="3 4">8m3</strain>
    </source>
</reference>
<keyword evidence="4" id="KW-1185">Reference proteome</keyword>
<comment type="subcellular location">
    <subcellularLocation>
        <location evidence="1">Cell membrane</location>
        <topology evidence="1">Peripheral membrane protein</topology>
        <orientation evidence="1">Cytoplasmic side</orientation>
    </subcellularLocation>
    <text evidence="1">Localizes to the Z ring in an FtsZ-dependent manner. Targeted to the membrane through a conserved C-terminal amphipathic helix.</text>
</comment>